<keyword evidence="7" id="KW-1185">Reference proteome</keyword>
<dbReference type="EMBL" id="CM001167">
    <property type="protein sequence ID" value="EGJ72138.1"/>
    <property type="molecule type" value="Genomic_DNA"/>
</dbReference>
<dbReference type="PANTHER" id="PTHR43585:SF2">
    <property type="entry name" value="ATP-GRASP ENZYME FSQD"/>
    <property type="match status" value="1"/>
</dbReference>
<dbReference type="STRING" id="679937.Bcop_1962"/>
<evidence type="ECO:0000313" key="7">
    <source>
        <dbReference type="Proteomes" id="UP000018439"/>
    </source>
</evidence>
<accession>F3ZSI6</accession>
<dbReference type="GO" id="GO:0016874">
    <property type="term" value="F:ligase activity"/>
    <property type="evidence" value="ECO:0007669"/>
    <property type="project" value="UniProtKB-KW"/>
</dbReference>
<dbReference type="Gene3D" id="3.30.1490.20">
    <property type="entry name" value="ATP-grasp fold, A domain"/>
    <property type="match status" value="1"/>
</dbReference>
<dbReference type="PROSITE" id="PS50975">
    <property type="entry name" value="ATP_GRASP"/>
    <property type="match status" value="1"/>
</dbReference>
<dbReference type="eggNOG" id="COG0027">
    <property type="taxonomic scope" value="Bacteria"/>
</dbReference>
<gene>
    <name evidence="6" type="ORF">Bcop_1962</name>
</gene>
<dbReference type="GO" id="GO:0046872">
    <property type="term" value="F:metal ion binding"/>
    <property type="evidence" value="ECO:0007669"/>
    <property type="project" value="InterPro"/>
</dbReference>
<dbReference type="InterPro" id="IPR013815">
    <property type="entry name" value="ATP_grasp_subdomain_1"/>
</dbReference>
<keyword evidence="2 4" id="KW-0547">Nucleotide-binding</keyword>
<evidence type="ECO:0000256" key="1">
    <source>
        <dbReference type="ARBA" id="ARBA00022598"/>
    </source>
</evidence>
<proteinExistence type="predicted"/>
<dbReference type="PANTHER" id="PTHR43585">
    <property type="entry name" value="FUMIPYRROLE BIOSYNTHESIS PROTEIN C"/>
    <property type="match status" value="1"/>
</dbReference>
<dbReference type="Gene3D" id="3.30.470.20">
    <property type="entry name" value="ATP-grasp fold, B domain"/>
    <property type="match status" value="1"/>
</dbReference>
<dbReference type="SUPFAM" id="SSF56059">
    <property type="entry name" value="Glutathione synthetase ATP-binding domain-like"/>
    <property type="match status" value="1"/>
</dbReference>
<evidence type="ECO:0000256" key="2">
    <source>
        <dbReference type="ARBA" id="ARBA00022741"/>
    </source>
</evidence>
<dbReference type="Proteomes" id="UP000018439">
    <property type="component" value="Chromosome"/>
</dbReference>
<dbReference type="Gene3D" id="3.40.50.20">
    <property type="match status" value="1"/>
</dbReference>
<evidence type="ECO:0000259" key="5">
    <source>
        <dbReference type="PROSITE" id="PS50975"/>
    </source>
</evidence>
<dbReference type="AlphaFoldDB" id="F3ZSI6"/>
<evidence type="ECO:0000256" key="3">
    <source>
        <dbReference type="ARBA" id="ARBA00022840"/>
    </source>
</evidence>
<organism evidence="6 7">
    <name type="scientific">Bacteroides coprosuis DSM 18011</name>
    <dbReference type="NCBI Taxonomy" id="679937"/>
    <lineage>
        <taxon>Bacteria</taxon>
        <taxon>Pseudomonadati</taxon>
        <taxon>Bacteroidota</taxon>
        <taxon>Bacteroidia</taxon>
        <taxon>Bacteroidales</taxon>
        <taxon>Bacteroidaceae</taxon>
        <taxon>Bacteroides</taxon>
    </lineage>
</organism>
<dbReference type="InterPro" id="IPR011761">
    <property type="entry name" value="ATP-grasp"/>
</dbReference>
<dbReference type="InterPro" id="IPR052032">
    <property type="entry name" value="ATP-dep_AA_Ligase"/>
</dbReference>
<evidence type="ECO:0000313" key="6">
    <source>
        <dbReference type="EMBL" id="EGJ72138.1"/>
    </source>
</evidence>
<keyword evidence="1" id="KW-0436">Ligase</keyword>
<sequence length="403" mass="45461">MKKILLLGGLRYLVPVIQSAHELGHYVITCDNVPYNTAHRYADEYHNVSIIDKDAILELAIKLQIDGIMSFAVDPGVITAAYVAEKLSLPFAGSYESIKILQNKDLFRAFLTQHGFNTPKSGGYVSLKEALKEIDKFSFPVIVKPVDSAGSKGVTRIDDINELEGAVAKAIQFSFSERFIIEEFIEQRGYSSDSDCFSVAGKLVFCTFSDQMFEPKAMNPYTPAGFTWPNSMLKSEQQFLKSELQRLLDLLQLQSSIYNIETRVSVDGTPYIMEVSPRGGGNRISEILKLSTGVDTIRASVQLALGEAFDFPEEFNYDGVWSELILYSDKKGFFSHIEIEKEIRPYLVSEDIWVTQGDKVNPFTGANETLGTLIFHFSSRETYLEIWPKIRGFVNIYVKDYKE</sequence>
<protein>
    <submittedName>
        <fullName evidence="6">ATP-grasp fold domain protein, DUF201-type</fullName>
    </submittedName>
</protein>
<keyword evidence="3 4" id="KW-0067">ATP-binding</keyword>
<name>F3ZSI6_9BACE</name>
<reference evidence="6 7" key="1">
    <citation type="journal article" date="2011" name="Stand. Genomic Sci.">
        <title>Non-contiguous finished genome sequence of Bacteroides coprosuis type strain (PC139).</title>
        <authorList>
            <person name="Land M."/>
            <person name="Held B."/>
            <person name="Gronow S."/>
            <person name="Abt B."/>
            <person name="Lucas S."/>
            <person name="Del Rio T.G."/>
            <person name="Nolan M."/>
            <person name="Tice H."/>
            <person name="Cheng J.F."/>
            <person name="Pitluck S."/>
            <person name="Liolios K."/>
            <person name="Pagani I."/>
            <person name="Ivanova N."/>
            <person name="Mavromatis K."/>
            <person name="Mikhailova N."/>
            <person name="Pati A."/>
            <person name="Tapia R."/>
            <person name="Han C."/>
            <person name="Goodwin L."/>
            <person name="Chen A."/>
            <person name="Palaniappan K."/>
            <person name="Hauser L."/>
            <person name="Brambilla E.M."/>
            <person name="Rohde M."/>
            <person name="Goker M."/>
            <person name="Detter J.C."/>
            <person name="Woyke T."/>
            <person name="Bristow J."/>
            <person name="Eisen J.A."/>
            <person name="Markowitz V."/>
            <person name="Hugenholtz P."/>
            <person name="Kyrpides N.C."/>
            <person name="Klenk H.P."/>
            <person name="Lapidus A."/>
        </authorList>
    </citation>
    <scope>NUCLEOTIDE SEQUENCE [LARGE SCALE GENOMIC DNA]</scope>
    <source>
        <strain evidence="6 7">DSM 18011</strain>
    </source>
</reference>
<dbReference type="Pfam" id="PF13535">
    <property type="entry name" value="ATP-grasp_4"/>
    <property type="match status" value="1"/>
</dbReference>
<evidence type="ECO:0000256" key="4">
    <source>
        <dbReference type="PROSITE-ProRule" id="PRU00409"/>
    </source>
</evidence>
<feature type="domain" description="ATP-grasp" evidence="5">
    <location>
        <begin position="108"/>
        <end position="305"/>
    </location>
</feature>
<dbReference type="OrthoDB" id="9803907at2"/>
<dbReference type="GO" id="GO:0005524">
    <property type="term" value="F:ATP binding"/>
    <property type="evidence" value="ECO:0007669"/>
    <property type="project" value="UniProtKB-UniRule"/>
</dbReference>
<dbReference type="HOGENOM" id="CLU_029016_5_1_10"/>